<dbReference type="EMBL" id="BHWB01000002">
    <property type="protein sequence ID" value="GCB33596.1"/>
    <property type="molecule type" value="Genomic_DNA"/>
</dbReference>
<dbReference type="RefSeq" id="WP_125039925.1">
    <property type="nucleotide sequence ID" value="NZ_BHWB01000002.1"/>
</dbReference>
<organism evidence="1 3">
    <name type="scientific">Bacteroides faecalis</name>
    <dbReference type="NCBI Taxonomy" id="2447885"/>
    <lineage>
        <taxon>Bacteria</taxon>
        <taxon>Pseudomonadati</taxon>
        <taxon>Bacteroidota</taxon>
        <taxon>Bacteroidia</taxon>
        <taxon>Bacteroidales</taxon>
        <taxon>Bacteroidaceae</taxon>
        <taxon>Bacteroides</taxon>
    </lineage>
</organism>
<evidence type="ECO:0000313" key="2">
    <source>
        <dbReference type="EMBL" id="GCB37732.1"/>
    </source>
</evidence>
<dbReference type="OrthoDB" id="1086386at2"/>
<name>A0A401LPW5_9BACE</name>
<comment type="caution">
    <text evidence="1">The sequence shown here is derived from an EMBL/GenBank/DDBJ whole genome shotgun (WGS) entry which is preliminary data.</text>
</comment>
<dbReference type="Proteomes" id="UP000288079">
    <property type="component" value="Unassembled WGS sequence"/>
</dbReference>
<accession>A0A401LPW5</accession>
<sequence>MTDRQIIRIATVNGWNVSTRTENGIRCFDFRRKTLGGVQFCFTVGMKDDKVENLVEEIKSFVDAITPEMCAWEWMIKSGAMPPARYLQAVADMDDIRTKAWLLACDLSKATGKSPFSHHWLN</sequence>
<protein>
    <submittedName>
        <fullName evidence="1">Uncharacterized protein</fullName>
    </submittedName>
</protein>
<evidence type="ECO:0000313" key="1">
    <source>
        <dbReference type="EMBL" id="GCB33596.1"/>
    </source>
</evidence>
<dbReference type="AlphaFoldDB" id="A0A401LPW5"/>
<evidence type="ECO:0000313" key="3">
    <source>
        <dbReference type="Proteomes" id="UP000288079"/>
    </source>
</evidence>
<keyword evidence="3" id="KW-1185">Reference proteome</keyword>
<gene>
    <name evidence="1" type="ORF">KGMB02408_05410</name>
    <name evidence="2" type="ORF">KGMB02408_46770</name>
</gene>
<dbReference type="EMBL" id="BHWB01000036">
    <property type="protein sequence ID" value="GCB37732.1"/>
    <property type="molecule type" value="Genomic_DNA"/>
</dbReference>
<reference evidence="1 3" key="1">
    <citation type="submission" date="2018-10" db="EMBL/GenBank/DDBJ databases">
        <title>Draft Genome Sequence of Bacteroides sp. KCTC 15687.</title>
        <authorList>
            <person name="Yu S.Y."/>
            <person name="Kim J.S."/>
            <person name="Oh B.S."/>
            <person name="Park S.H."/>
            <person name="Kang S.W."/>
            <person name="Park J.E."/>
            <person name="Choi S.H."/>
            <person name="Han K.I."/>
            <person name="Lee K.C."/>
            <person name="Eom M.K."/>
            <person name="Suh M.K."/>
            <person name="Lee D.H."/>
            <person name="Yoon H."/>
            <person name="Kim B."/>
            <person name="Yang S.J."/>
            <person name="Lee J.S."/>
            <person name="Lee J.H."/>
        </authorList>
    </citation>
    <scope>NUCLEOTIDE SEQUENCE [LARGE SCALE GENOMIC DNA]</scope>
    <source>
        <strain evidence="1 3">KCTC 15687</strain>
    </source>
</reference>
<proteinExistence type="predicted"/>